<dbReference type="InterPro" id="IPR013216">
    <property type="entry name" value="Methyltransf_11"/>
</dbReference>
<protein>
    <submittedName>
        <fullName evidence="2">Methyltransferase domain-containing protein</fullName>
    </submittedName>
</protein>
<feature type="domain" description="Methyltransferase type 11" evidence="1">
    <location>
        <begin position="50"/>
        <end position="137"/>
    </location>
</feature>
<keyword evidence="2" id="KW-0808">Transferase</keyword>
<dbReference type="Gene3D" id="3.40.50.150">
    <property type="entry name" value="Vaccinia Virus protein VP39"/>
    <property type="match status" value="1"/>
</dbReference>
<evidence type="ECO:0000313" key="3">
    <source>
        <dbReference type="Proteomes" id="UP001466331"/>
    </source>
</evidence>
<dbReference type="InterPro" id="IPR029063">
    <property type="entry name" value="SAM-dependent_MTases_sf"/>
</dbReference>
<dbReference type="RefSeq" id="WP_420069648.1">
    <property type="nucleotide sequence ID" value="NZ_JBCHKQ010000002.1"/>
</dbReference>
<accession>A0ABU9UC13</accession>
<dbReference type="EMBL" id="JBCHKQ010000002">
    <property type="protein sequence ID" value="MEM5948202.1"/>
    <property type="molecule type" value="Genomic_DNA"/>
</dbReference>
<organism evidence="2 3">
    <name type="scientific">Rarispira pelagica</name>
    <dbReference type="NCBI Taxonomy" id="3141764"/>
    <lineage>
        <taxon>Bacteria</taxon>
        <taxon>Pseudomonadati</taxon>
        <taxon>Spirochaetota</taxon>
        <taxon>Spirochaetia</taxon>
        <taxon>Winmispirales</taxon>
        <taxon>Winmispiraceae</taxon>
        <taxon>Rarispira</taxon>
    </lineage>
</organism>
<dbReference type="GO" id="GO:0032259">
    <property type="term" value="P:methylation"/>
    <property type="evidence" value="ECO:0007669"/>
    <property type="project" value="UniProtKB-KW"/>
</dbReference>
<keyword evidence="3" id="KW-1185">Reference proteome</keyword>
<comment type="caution">
    <text evidence="2">The sequence shown here is derived from an EMBL/GenBank/DDBJ whole genome shotgun (WGS) entry which is preliminary data.</text>
</comment>
<dbReference type="Pfam" id="PF08241">
    <property type="entry name" value="Methyltransf_11"/>
    <property type="match status" value="1"/>
</dbReference>
<gene>
    <name evidence="2" type="ORF">WKV44_06575</name>
</gene>
<name>A0ABU9UC13_9SPIR</name>
<keyword evidence="2" id="KW-0489">Methyltransferase</keyword>
<evidence type="ECO:0000313" key="2">
    <source>
        <dbReference type="EMBL" id="MEM5948202.1"/>
    </source>
</evidence>
<evidence type="ECO:0000259" key="1">
    <source>
        <dbReference type="Pfam" id="PF08241"/>
    </source>
</evidence>
<sequence length="246" mass="28557">MKTLSAYDIAEKFKKRINTYDKEAFIQDFMANLLIKEIKKQRENYKTVFEAGAGTGIFTNRIKKELSFRKLYINDIIYEEDLCYDDISVIAGDICSAVFPDNIDLFCSNAMLQWINDKKSLLEKIYYALSKNGLIAISSFGKDNFLQIKKISGAGLEYNSWEELFDMLSACKMEIIYTGEKHLHMVFPSAQEVLKHIKRTGVNACGKYWDGSVKFLINEYEKKFKKNNGVYLTYHPIWFIARKKNA</sequence>
<proteinExistence type="predicted"/>
<dbReference type="Proteomes" id="UP001466331">
    <property type="component" value="Unassembled WGS sequence"/>
</dbReference>
<dbReference type="SUPFAM" id="SSF53335">
    <property type="entry name" value="S-adenosyl-L-methionine-dependent methyltransferases"/>
    <property type="match status" value="1"/>
</dbReference>
<dbReference type="GO" id="GO:0008168">
    <property type="term" value="F:methyltransferase activity"/>
    <property type="evidence" value="ECO:0007669"/>
    <property type="project" value="UniProtKB-KW"/>
</dbReference>
<reference evidence="2 3" key="1">
    <citation type="submission" date="2024-03" db="EMBL/GenBank/DDBJ databases">
        <title>Ignisphaera cupida sp. nov., a hyperthermophilic hydrolytic archaeon from a hot spring of Kamchatka, and proposal of Ignisphaeraceae fam. nov.</title>
        <authorList>
            <person name="Podosokorskaya O.A."/>
            <person name="Elcheninov A.G."/>
            <person name="Maltseva A.I."/>
            <person name="Zayulina K.S."/>
            <person name="Novikov A."/>
            <person name="Merkel A.Y."/>
        </authorList>
    </citation>
    <scope>NUCLEOTIDE SEQUENCE [LARGE SCALE GENOMIC DNA]</scope>
    <source>
        <strain evidence="2 3">38H-sp</strain>
    </source>
</reference>
<dbReference type="CDD" id="cd02440">
    <property type="entry name" value="AdoMet_MTases"/>
    <property type="match status" value="1"/>
</dbReference>